<accession>A0A0A8ZEC3</accession>
<reference evidence="1" key="1">
    <citation type="submission" date="2014-09" db="EMBL/GenBank/DDBJ databases">
        <authorList>
            <person name="Magalhaes I.L.F."/>
            <person name="Oliveira U."/>
            <person name="Santos F.R."/>
            <person name="Vidigal T.H.D.A."/>
            <person name="Brescovit A.D."/>
            <person name="Santos A.J."/>
        </authorList>
    </citation>
    <scope>NUCLEOTIDE SEQUENCE</scope>
    <source>
        <tissue evidence="1">Shoot tissue taken approximately 20 cm above the soil surface</tissue>
    </source>
</reference>
<organism evidence="1">
    <name type="scientific">Arundo donax</name>
    <name type="common">Giant reed</name>
    <name type="synonym">Donax arundinaceus</name>
    <dbReference type="NCBI Taxonomy" id="35708"/>
    <lineage>
        <taxon>Eukaryota</taxon>
        <taxon>Viridiplantae</taxon>
        <taxon>Streptophyta</taxon>
        <taxon>Embryophyta</taxon>
        <taxon>Tracheophyta</taxon>
        <taxon>Spermatophyta</taxon>
        <taxon>Magnoliopsida</taxon>
        <taxon>Liliopsida</taxon>
        <taxon>Poales</taxon>
        <taxon>Poaceae</taxon>
        <taxon>PACMAD clade</taxon>
        <taxon>Arundinoideae</taxon>
        <taxon>Arundineae</taxon>
        <taxon>Arundo</taxon>
    </lineage>
</organism>
<name>A0A0A8ZEC3_ARUDO</name>
<sequence>MQKVRAFSTFTIPPMSSFPSVKCDHTTTAFPCLRWSSPTLTNGFF</sequence>
<evidence type="ECO:0000313" key="1">
    <source>
        <dbReference type="EMBL" id="JAD36028.1"/>
    </source>
</evidence>
<protein>
    <submittedName>
        <fullName evidence="1">Uncharacterized protein</fullName>
    </submittedName>
</protein>
<proteinExistence type="predicted"/>
<dbReference type="EMBL" id="GBRH01261867">
    <property type="protein sequence ID" value="JAD36028.1"/>
    <property type="molecule type" value="Transcribed_RNA"/>
</dbReference>
<reference evidence="1" key="2">
    <citation type="journal article" date="2015" name="Data Brief">
        <title>Shoot transcriptome of the giant reed, Arundo donax.</title>
        <authorList>
            <person name="Barrero R.A."/>
            <person name="Guerrero F.D."/>
            <person name="Moolhuijzen P."/>
            <person name="Goolsby J.A."/>
            <person name="Tidwell J."/>
            <person name="Bellgard S.E."/>
            <person name="Bellgard M.I."/>
        </authorList>
    </citation>
    <scope>NUCLEOTIDE SEQUENCE</scope>
    <source>
        <tissue evidence="1">Shoot tissue taken approximately 20 cm above the soil surface</tissue>
    </source>
</reference>
<dbReference type="AlphaFoldDB" id="A0A0A8ZEC3"/>